<dbReference type="AlphaFoldDB" id="A0A4Q4Z397"/>
<comment type="caution">
    <text evidence="1">The sequence shown here is derived from an EMBL/GenBank/DDBJ whole genome shotgun (WGS) entry which is preliminary data.</text>
</comment>
<protein>
    <recommendedName>
        <fullName evidence="3">SRPBCC family protein</fullName>
    </recommendedName>
</protein>
<evidence type="ECO:0000313" key="1">
    <source>
        <dbReference type="EMBL" id="RYP81705.1"/>
    </source>
</evidence>
<keyword evidence="2" id="KW-1185">Reference proteome</keyword>
<name>A0A4Q4Z397_9ACTN</name>
<sequence length="214" mass="24044">MAPRRVAALLGGAAAFAVVHHLGRTYGSTRGERRTPMAGDAIVLRPTIEATHAATIDAKPEEVWPWLVQVGWHRGGWYTPRWVDLLLFPDNYPSADHLLPDHQSLAVGDWIPDGPPESGCGFVVRDVVPGERLVLQSDSHLPLSWRRRGRARLMWSWSFALRPVDDGRAARLVFRWRGRTRPWWLTAGTHLFIVPADLVMSRGMLRGLRRAVTG</sequence>
<dbReference type="EMBL" id="SDKM01000061">
    <property type="protein sequence ID" value="RYP81705.1"/>
    <property type="molecule type" value="Genomic_DNA"/>
</dbReference>
<reference evidence="1 2" key="1">
    <citation type="submission" date="2019-01" db="EMBL/GenBank/DDBJ databases">
        <title>Nocardioides guangzhouensis sp. nov., an actinobacterium isolated from soil.</title>
        <authorList>
            <person name="Fu Y."/>
            <person name="Cai Y."/>
            <person name="Lin Z."/>
            <person name="Chen P."/>
        </authorList>
    </citation>
    <scope>NUCLEOTIDE SEQUENCE [LARGE SCALE GENOMIC DNA]</scope>
    <source>
        <strain evidence="1 2">130</strain>
    </source>
</reference>
<accession>A0A4Q4Z397</accession>
<dbReference type="RefSeq" id="WP_134720859.1">
    <property type="nucleotide sequence ID" value="NZ_SDKM01000061.1"/>
</dbReference>
<dbReference type="Proteomes" id="UP000295198">
    <property type="component" value="Unassembled WGS sequence"/>
</dbReference>
<organism evidence="1 2">
    <name type="scientific">Nocardioides guangzhouensis</name>
    <dbReference type="NCBI Taxonomy" id="2497878"/>
    <lineage>
        <taxon>Bacteria</taxon>
        <taxon>Bacillati</taxon>
        <taxon>Actinomycetota</taxon>
        <taxon>Actinomycetes</taxon>
        <taxon>Propionibacteriales</taxon>
        <taxon>Nocardioidaceae</taxon>
        <taxon>Nocardioides</taxon>
    </lineage>
</organism>
<evidence type="ECO:0008006" key="3">
    <source>
        <dbReference type="Google" id="ProtNLM"/>
    </source>
</evidence>
<dbReference type="OrthoDB" id="3255669at2"/>
<evidence type="ECO:0000313" key="2">
    <source>
        <dbReference type="Proteomes" id="UP000295198"/>
    </source>
</evidence>
<gene>
    <name evidence="1" type="ORF">EKO23_23190</name>
</gene>
<dbReference type="SUPFAM" id="SSF55961">
    <property type="entry name" value="Bet v1-like"/>
    <property type="match status" value="1"/>
</dbReference>
<proteinExistence type="predicted"/>